<dbReference type="Pfam" id="PF04264">
    <property type="entry name" value="YceI"/>
    <property type="match status" value="1"/>
</dbReference>
<gene>
    <name evidence="2" type="ORF">DMB65_08940</name>
</gene>
<dbReference type="EMBL" id="QJHK01000006">
    <property type="protein sequence ID" value="PXY41072.1"/>
    <property type="molecule type" value="Genomic_DNA"/>
</dbReference>
<reference evidence="2 3" key="1">
    <citation type="submission" date="2018-05" db="EMBL/GenBank/DDBJ databases">
        <title>Flavobacterium sp. strain IMCC34759, incomplete genome.</title>
        <authorList>
            <person name="Joung Y."/>
            <person name="Cho J."/>
        </authorList>
    </citation>
    <scope>NUCLEOTIDE SEQUENCE [LARGE SCALE GENOMIC DNA]</scope>
    <source>
        <strain evidence="2 3">IMCC34759</strain>
    </source>
</reference>
<evidence type="ECO:0000313" key="3">
    <source>
        <dbReference type="Proteomes" id="UP000247903"/>
    </source>
</evidence>
<accession>A0A2V4BR96</accession>
<dbReference type="Gene3D" id="2.40.128.110">
    <property type="entry name" value="Lipid/polyisoprenoid-binding, YceI-like"/>
    <property type="match status" value="1"/>
</dbReference>
<keyword evidence="3" id="KW-1185">Reference proteome</keyword>
<feature type="domain" description="Lipid/polyisoprenoid-binding YceI-like" evidence="1">
    <location>
        <begin position="25"/>
        <end position="186"/>
    </location>
</feature>
<dbReference type="OrthoDB" id="9794147at2"/>
<evidence type="ECO:0000313" key="2">
    <source>
        <dbReference type="EMBL" id="PXY41072.1"/>
    </source>
</evidence>
<sequence>MKTLKSFFLTVICLGITLYTNGQKNYTVNTKSKFEVAGTSTVHDWVMKSTDGSGTANLTVKDSKLTDINSLTVILPAESLKSGKESMDDVAYEALDTKTYKNIKYVLKSADKINETTWNLTGIYTISGVSKEYRTQISVTAVNGNFVLRGSNQITFNDFGISPPTAALGVVRTGKDLTILFNITLNDYTQSENVLVIK</sequence>
<protein>
    <submittedName>
        <fullName evidence="2">YceI family protein</fullName>
    </submittedName>
</protein>
<dbReference type="Proteomes" id="UP000247903">
    <property type="component" value="Unassembled WGS sequence"/>
</dbReference>
<dbReference type="SMART" id="SM00867">
    <property type="entry name" value="YceI"/>
    <property type="match status" value="1"/>
</dbReference>
<name>A0A2V4BR96_9FLAO</name>
<dbReference type="SUPFAM" id="SSF101874">
    <property type="entry name" value="YceI-like"/>
    <property type="match status" value="1"/>
</dbReference>
<evidence type="ECO:0000259" key="1">
    <source>
        <dbReference type="SMART" id="SM00867"/>
    </source>
</evidence>
<dbReference type="InterPro" id="IPR007372">
    <property type="entry name" value="Lipid/polyisoprenoid-bd_YceI"/>
</dbReference>
<comment type="caution">
    <text evidence="2">The sequence shown here is derived from an EMBL/GenBank/DDBJ whole genome shotgun (WGS) entry which is preliminary data.</text>
</comment>
<dbReference type="AlphaFoldDB" id="A0A2V4BR96"/>
<proteinExistence type="predicted"/>
<dbReference type="InterPro" id="IPR036761">
    <property type="entry name" value="TTHA0802/YceI-like_sf"/>
</dbReference>
<dbReference type="RefSeq" id="WP_110306309.1">
    <property type="nucleotide sequence ID" value="NZ_QJHK01000006.1"/>
</dbReference>
<organism evidence="2 3">
    <name type="scientific">Flavobacterium cheongpyeongense</name>
    <dbReference type="NCBI Taxonomy" id="2212651"/>
    <lineage>
        <taxon>Bacteria</taxon>
        <taxon>Pseudomonadati</taxon>
        <taxon>Bacteroidota</taxon>
        <taxon>Flavobacteriia</taxon>
        <taxon>Flavobacteriales</taxon>
        <taxon>Flavobacteriaceae</taxon>
        <taxon>Flavobacterium</taxon>
    </lineage>
</organism>